<name>A0A1E1LMR5_9HELO</name>
<protein>
    <submittedName>
        <fullName evidence="1">Uncharacterized protein</fullName>
    </submittedName>
</protein>
<evidence type="ECO:0000313" key="1">
    <source>
        <dbReference type="EMBL" id="CZT11766.1"/>
    </source>
</evidence>
<reference evidence="2" key="1">
    <citation type="submission" date="2016-03" db="EMBL/GenBank/DDBJ databases">
        <authorList>
            <person name="Ploux O."/>
        </authorList>
    </citation>
    <scope>NUCLEOTIDE SEQUENCE [LARGE SCALE GENOMIC DNA]</scope>
    <source>
        <strain evidence="2">UK7</strain>
    </source>
</reference>
<gene>
    <name evidence="1" type="ORF">RCO7_08660</name>
</gene>
<dbReference type="EMBL" id="FJUW01000063">
    <property type="protein sequence ID" value="CZT11766.1"/>
    <property type="molecule type" value="Genomic_DNA"/>
</dbReference>
<keyword evidence="2" id="KW-1185">Reference proteome</keyword>
<dbReference type="Proteomes" id="UP000178129">
    <property type="component" value="Unassembled WGS sequence"/>
</dbReference>
<accession>A0A1E1LMR5</accession>
<comment type="caution">
    <text evidence="1">The sequence shown here is derived from an EMBL/GenBank/DDBJ whole genome shotgun (WGS) entry which is preliminary data.</text>
</comment>
<sequence>MLEEQVRNYRAERSAILTFSMEGSYCRLRLSRKEEQASIYLERCFLYIRSTDILQVPVFPTDMEKTDLGAEVRADINSRCMEVAGRTISKENPFWKCTEWAKTITATEGCFDACLDKCEAGAGDSGITFGLCASINCRKDCDKGPPVNEFKKIDWAIEVRGGDAAKQISYGTCNYWFNWEAGKCQKGSESSHDGFWFRIDPGYGKCS</sequence>
<evidence type="ECO:0000313" key="2">
    <source>
        <dbReference type="Proteomes" id="UP000178129"/>
    </source>
</evidence>
<dbReference type="AlphaFoldDB" id="A0A1E1LMR5"/>
<dbReference type="InParanoid" id="A0A1E1LMR5"/>
<organism evidence="1 2">
    <name type="scientific">Rhynchosporium graminicola</name>
    <dbReference type="NCBI Taxonomy" id="2792576"/>
    <lineage>
        <taxon>Eukaryota</taxon>
        <taxon>Fungi</taxon>
        <taxon>Dikarya</taxon>
        <taxon>Ascomycota</taxon>
        <taxon>Pezizomycotina</taxon>
        <taxon>Leotiomycetes</taxon>
        <taxon>Helotiales</taxon>
        <taxon>Ploettnerulaceae</taxon>
        <taxon>Rhynchosporium</taxon>
    </lineage>
</organism>
<proteinExistence type="predicted"/>